<organism evidence="1 2">
    <name type="scientific">Streptomyces dysideae</name>
    <dbReference type="NCBI Taxonomy" id="909626"/>
    <lineage>
        <taxon>Bacteria</taxon>
        <taxon>Bacillati</taxon>
        <taxon>Actinomycetota</taxon>
        <taxon>Actinomycetes</taxon>
        <taxon>Kitasatosporales</taxon>
        <taxon>Streptomycetaceae</taxon>
        <taxon>Streptomyces</taxon>
    </lineage>
</organism>
<gene>
    <name evidence="1" type="ORF">AQJ91_29360</name>
</gene>
<accession>A0A117RZH4</accession>
<evidence type="ECO:0000313" key="2">
    <source>
        <dbReference type="Proteomes" id="UP000053260"/>
    </source>
</evidence>
<dbReference type="Proteomes" id="UP000053260">
    <property type="component" value="Unassembled WGS sequence"/>
</dbReference>
<name>A0A117RZH4_9ACTN</name>
<dbReference type="EMBL" id="LMXB01000072">
    <property type="protein sequence ID" value="KUO17807.1"/>
    <property type="molecule type" value="Genomic_DNA"/>
</dbReference>
<sequence length="80" mass="9264">MPAPGEGPELLLRHDYLSGWMHGIGEVVTALTSTGVTIRRLRESDELLWPRWPRMERTPHGWWRPPEPRIPLLYGLPATR</sequence>
<dbReference type="STRING" id="909626.AQJ91_29360"/>
<reference evidence="1 2" key="1">
    <citation type="submission" date="2015-10" db="EMBL/GenBank/DDBJ databases">
        <title>Draft genome sequence of Streptomyces sp. RV15, isolated from a marine sponge.</title>
        <authorList>
            <person name="Ruckert C."/>
            <person name="Abdelmohsen U.R."/>
            <person name="Winkler A."/>
            <person name="Hentschel U."/>
            <person name="Kalinowski J."/>
            <person name="Kampfer P."/>
            <person name="Glaeser S."/>
        </authorList>
    </citation>
    <scope>NUCLEOTIDE SEQUENCE [LARGE SCALE GENOMIC DNA]</scope>
    <source>
        <strain evidence="1 2">RV15</strain>
    </source>
</reference>
<keyword evidence="2" id="KW-1185">Reference proteome</keyword>
<proteinExistence type="predicted"/>
<evidence type="ECO:0000313" key="1">
    <source>
        <dbReference type="EMBL" id="KUO17807.1"/>
    </source>
</evidence>
<dbReference type="AlphaFoldDB" id="A0A117RZH4"/>
<protein>
    <submittedName>
        <fullName evidence="1">Uncharacterized protein</fullName>
    </submittedName>
</protein>
<comment type="caution">
    <text evidence="1">The sequence shown here is derived from an EMBL/GenBank/DDBJ whole genome shotgun (WGS) entry which is preliminary data.</text>
</comment>